<name>A0A0C9XJF9_9AGAR</name>
<keyword evidence="1" id="KW-0812">Transmembrane</keyword>
<evidence type="ECO:0000313" key="2">
    <source>
        <dbReference type="EMBL" id="KIK05186.1"/>
    </source>
</evidence>
<dbReference type="Proteomes" id="UP000054477">
    <property type="component" value="Unassembled WGS sequence"/>
</dbReference>
<dbReference type="AlphaFoldDB" id="A0A0C9XJF9"/>
<sequence>MWDSLTSHDPVPHLRRKSLCTPMYTNPGYLEFHLYVGVVVYYLLFLMRWSETLCISSTAISNFDDLHDPNLTCTFRYHSCTVGRCNASYCHHCLTTLSKLLLRSKSSSFS</sequence>
<dbReference type="EMBL" id="KN838562">
    <property type="protein sequence ID" value="KIK05186.1"/>
    <property type="molecule type" value="Genomic_DNA"/>
</dbReference>
<organism evidence="2 3">
    <name type="scientific">Laccaria amethystina LaAM-08-1</name>
    <dbReference type="NCBI Taxonomy" id="1095629"/>
    <lineage>
        <taxon>Eukaryota</taxon>
        <taxon>Fungi</taxon>
        <taxon>Dikarya</taxon>
        <taxon>Basidiomycota</taxon>
        <taxon>Agaricomycotina</taxon>
        <taxon>Agaricomycetes</taxon>
        <taxon>Agaricomycetidae</taxon>
        <taxon>Agaricales</taxon>
        <taxon>Agaricineae</taxon>
        <taxon>Hydnangiaceae</taxon>
        <taxon>Laccaria</taxon>
    </lineage>
</organism>
<protein>
    <submittedName>
        <fullName evidence="2">Uncharacterized protein</fullName>
    </submittedName>
</protein>
<gene>
    <name evidence="2" type="ORF">K443DRAFT_367396</name>
</gene>
<feature type="transmembrane region" description="Helical" evidence="1">
    <location>
        <begin position="32"/>
        <end position="49"/>
    </location>
</feature>
<keyword evidence="3" id="KW-1185">Reference proteome</keyword>
<dbReference type="HOGENOM" id="CLU_2177009_0_0_1"/>
<keyword evidence="1" id="KW-0472">Membrane</keyword>
<reference evidence="3" key="2">
    <citation type="submission" date="2015-01" db="EMBL/GenBank/DDBJ databases">
        <title>Evolutionary Origins and Diversification of the Mycorrhizal Mutualists.</title>
        <authorList>
            <consortium name="DOE Joint Genome Institute"/>
            <consortium name="Mycorrhizal Genomics Consortium"/>
            <person name="Kohler A."/>
            <person name="Kuo A."/>
            <person name="Nagy L.G."/>
            <person name="Floudas D."/>
            <person name="Copeland A."/>
            <person name="Barry K.W."/>
            <person name="Cichocki N."/>
            <person name="Veneault-Fourrey C."/>
            <person name="LaButti K."/>
            <person name="Lindquist E.A."/>
            <person name="Lipzen A."/>
            <person name="Lundell T."/>
            <person name="Morin E."/>
            <person name="Murat C."/>
            <person name="Riley R."/>
            <person name="Ohm R."/>
            <person name="Sun H."/>
            <person name="Tunlid A."/>
            <person name="Henrissat B."/>
            <person name="Grigoriev I.V."/>
            <person name="Hibbett D.S."/>
            <person name="Martin F."/>
        </authorList>
    </citation>
    <scope>NUCLEOTIDE SEQUENCE [LARGE SCALE GENOMIC DNA]</scope>
    <source>
        <strain evidence="3">LaAM-08-1</strain>
    </source>
</reference>
<evidence type="ECO:0000313" key="3">
    <source>
        <dbReference type="Proteomes" id="UP000054477"/>
    </source>
</evidence>
<feature type="non-terminal residue" evidence="2">
    <location>
        <position position="110"/>
    </location>
</feature>
<proteinExistence type="predicted"/>
<accession>A0A0C9XJF9</accession>
<evidence type="ECO:0000256" key="1">
    <source>
        <dbReference type="SAM" id="Phobius"/>
    </source>
</evidence>
<reference evidence="2 3" key="1">
    <citation type="submission" date="2014-04" db="EMBL/GenBank/DDBJ databases">
        <authorList>
            <consortium name="DOE Joint Genome Institute"/>
            <person name="Kuo A."/>
            <person name="Kohler A."/>
            <person name="Nagy L.G."/>
            <person name="Floudas D."/>
            <person name="Copeland A."/>
            <person name="Barry K.W."/>
            <person name="Cichocki N."/>
            <person name="Veneault-Fourrey C."/>
            <person name="LaButti K."/>
            <person name="Lindquist E.A."/>
            <person name="Lipzen A."/>
            <person name="Lundell T."/>
            <person name="Morin E."/>
            <person name="Murat C."/>
            <person name="Sun H."/>
            <person name="Tunlid A."/>
            <person name="Henrissat B."/>
            <person name="Grigoriev I.V."/>
            <person name="Hibbett D.S."/>
            <person name="Martin F."/>
            <person name="Nordberg H.P."/>
            <person name="Cantor M.N."/>
            <person name="Hua S.X."/>
        </authorList>
    </citation>
    <scope>NUCLEOTIDE SEQUENCE [LARGE SCALE GENOMIC DNA]</scope>
    <source>
        <strain evidence="2 3">LaAM-08-1</strain>
    </source>
</reference>
<keyword evidence="1" id="KW-1133">Transmembrane helix</keyword>